<dbReference type="SUPFAM" id="SSF53686">
    <property type="entry name" value="Tryptophan synthase beta subunit-like PLP-dependent enzymes"/>
    <property type="match status" value="1"/>
</dbReference>
<dbReference type="InterPro" id="IPR023927">
    <property type="entry name" value="SbnA"/>
</dbReference>
<dbReference type="NCBIfam" id="TIGR03945">
    <property type="entry name" value="PLP_SbnA_fam"/>
    <property type="match status" value="1"/>
</dbReference>
<dbReference type="InterPro" id="IPR036052">
    <property type="entry name" value="TrpB-like_PALP_sf"/>
</dbReference>
<comment type="cofactor">
    <cofactor evidence="1">
        <name>pyridoxal 5'-phosphate</name>
        <dbReference type="ChEBI" id="CHEBI:597326"/>
    </cofactor>
</comment>
<dbReference type="STRING" id="1503925.TH53_23820"/>
<dbReference type="GO" id="GO:0016740">
    <property type="term" value="F:transferase activity"/>
    <property type="evidence" value="ECO:0007669"/>
    <property type="project" value="UniProtKB-KW"/>
</dbReference>
<dbReference type="PANTHER" id="PTHR10314">
    <property type="entry name" value="CYSTATHIONINE BETA-SYNTHASE"/>
    <property type="match status" value="1"/>
</dbReference>
<keyword evidence="4" id="KW-0663">Pyridoxal phosphate</keyword>
<keyword evidence="7" id="KW-1185">Reference proteome</keyword>
<comment type="caution">
    <text evidence="6">The sequence shown here is derived from an EMBL/GenBank/DDBJ whole genome shotgun (WGS) entry which is preliminary data.</text>
</comment>
<evidence type="ECO:0000313" key="6">
    <source>
        <dbReference type="EMBL" id="KIO74911.1"/>
    </source>
</evidence>
<evidence type="ECO:0000256" key="3">
    <source>
        <dbReference type="ARBA" id="ARBA00022679"/>
    </source>
</evidence>
<keyword evidence="3" id="KW-0808">Transferase</keyword>
<dbReference type="InterPro" id="IPR001926">
    <property type="entry name" value="TrpB-like_PALP"/>
</dbReference>
<organism evidence="6 7">
    <name type="scientific">Pedobacter lusitanus</name>
    <dbReference type="NCBI Taxonomy" id="1503925"/>
    <lineage>
        <taxon>Bacteria</taxon>
        <taxon>Pseudomonadati</taxon>
        <taxon>Bacteroidota</taxon>
        <taxon>Sphingobacteriia</taxon>
        <taxon>Sphingobacteriales</taxon>
        <taxon>Sphingobacteriaceae</taxon>
        <taxon>Pedobacter</taxon>
    </lineage>
</organism>
<proteinExistence type="predicted"/>
<evidence type="ECO:0000313" key="7">
    <source>
        <dbReference type="Proteomes" id="UP000032049"/>
    </source>
</evidence>
<evidence type="ECO:0000256" key="2">
    <source>
        <dbReference type="ARBA" id="ARBA00011738"/>
    </source>
</evidence>
<evidence type="ECO:0000256" key="1">
    <source>
        <dbReference type="ARBA" id="ARBA00001933"/>
    </source>
</evidence>
<evidence type="ECO:0000259" key="5">
    <source>
        <dbReference type="Pfam" id="PF00291"/>
    </source>
</evidence>
<dbReference type="Proteomes" id="UP000032049">
    <property type="component" value="Unassembled WGS sequence"/>
</dbReference>
<name>A0A0D0GKJ5_9SPHI</name>
<gene>
    <name evidence="6" type="ORF">TH53_23820</name>
</gene>
<evidence type="ECO:0000256" key="4">
    <source>
        <dbReference type="ARBA" id="ARBA00022898"/>
    </source>
</evidence>
<feature type="domain" description="Tryptophan synthase beta chain-like PALP" evidence="5">
    <location>
        <begin position="9"/>
        <end position="294"/>
    </location>
</feature>
<dbReference type="RefSeq" id="WP_041886437.1">
    <property type="nucleotide sequence ID" value="NZ_CP157278.1"/>
</dbReference>
<dbReference type="OrthoDB" id="9808024at2"/>
<dbReference type="CDD" id="cd01561">
    <property type="entry name" value="CBS_like"/>
    <property type="match status" value="1"/>
</dbReference>
<dbReference type="AlphaFoldDB" id="A0A0D0GKJ5"/>
<dbReference type="EMBL" id="JXRA01000127">
    <property type="protein sequence ID" value="KIO74911.1"/>
    <property type="molecule type" value="Genomic_DNA"/>
</dbReference>
<protein>
    <submittedName>
        <fullName evidence="6">Pyridoxal-5'-phosphate-dependent protein subunit beta</fullName>
    </submittedName>
</protein>
<sequence>MLKKLEKIKGFIGNTPLKKLEYGLFNLFVKLEYCNFTGSSKDRAAFSILKTAIQNGLINEETLIVGSSSGNFAIAVASMCKFLGLKFIPVIDPNINPLYEKQLELLAYDVVKVTKLDITEGYLLTRIETVEHICKSNQNSFCADQYNDPNNYKGYWDTLGVEIAENFDSLDYIFIGVSSGGTITGVSKKIKEKFPNVVIVAVDVEGSVIFSQKPIKRYVSGIGASKVPSIIHEAIIDDVIHVSQPHIVTGCYELLNEQALFAGASSGAVYYGIKEYFQERNISKDANVLFICPDRGNAYMDTIYNAEWVKMMTHNLQELVEK</sequence>
<accession>A0A0D0GKJ5</accession>
<dbReference type="Pfam" id="PF00291">
    <property type="entry name" value="PALP"/>
    <property type="match status" value="1"/>
</dbReference>
<dbReference type="Gene3D" id="3.40.50.1100">
    <property type="match status" value="2"/>
</dbReference>
<comment type="subunit">
    <text evidence="2">Homodimer.</text>
</comment>
<dbReference type="InterPro" id="IPR050214">
    <property type="entry name" value="Cys_Synth/Cystath_Beta-Synth"/>
</dbReference>
<reference evidence="6 7" key="1">
    <citation type="submission" date="2015-01" db="EMBL/GenBank/DDBJ databases">
        <title>Draft genome sequence of Pedobacter sp. NL19 isolated from sludge of an effluent treatment pond in an abandoned uranium mine.</title>
        <authorList>
            <person name="Santos T."/>
            <person name="Caetano T."/>
            <person name="Covas C."/>
            <person name="Cruz A."/>
            <person name="Mendo S."/>
        </authorList>
    </citation>
    <scope>NUCLEOTIDE SEQUENCE [LARGE SCALE GENOMIC DNA]</scope>
    <source>
        <strain evidence="6 7">NL19</strain>
    </source>
</reference>
<dbReference type="GO" id="GO:1901605">
    <property type="term" value="P:alpha-amino acid metabolic process"/>
    <property type="evidence" value="ECO:0007669"/>
    <property type="project" value="UniProtKB-ARBA"/>
</dbReference>